<dbReference type="InterPro" id="IPR046985">
    <property type="entry name" value="IP5"/>
</dbReference>
<evidence type="ECO:0000313" key="4">
    <source>
        <dbReference type="Proteomes" id="UP001150904"/>
    </source>
</evidence>
<feature type="compositionally biased region" description="Polar residues" evidence="1">
    <location>
        <begin position="178"/>
        <end position="191"/>
    </location>
</feature>
<dbReference type="PANTHER" id="PTHR11200">
    <property type="entry name" value="INOSITOL 5-PHOSPHATASE"/>
    <property type="match status" value="1"/>
</dbReference>
<feature type="compositionally biased region" description="Polar residues" evidence="1">
    <location>
        <begin position="144"/>
        <end position="158"/>
    </location>
</feature>
<dbReference type="InterPro" id="IPR001680">
    <property type="entry name" value="WD40_rpt"/>
</dbReference>
<dbReference type="OrthoDB" id="2248459at2759"/>
<dbReference type="SUPFAM" id="SSF56219">
    <property type="entry name" value="DNase I-like"/>
    <property type="match status" value="1"/>
</dbReference>
<reference evidence="3" key="2">
    <citation type="journal article" date="2023" name="IMA Fungus">
        <title>Comparative genomic study of the Penicillium genus elucidates a diverse pangenome and 15 lateral gene transfer events.</title>
        <authorList>
            <person name="Petersen C."/>
            <person name="Sorensen T."/>
            <person name="Nielsen M.R."/>
            <person name="Sondergaard T.E."/>
            <person name="Sorensen J.L."/>
            <person name="Fitzpatrick D.A."/>
            <person name="Frisvad J.C."/>
            <person name="Nielsen K.L."/>
        </authorList>
    </citation>
    <scope>NUCLEOTIDE SEQUENCE</scope>
    <source>
        <strain evidence="3">IBT 15544</strain>
    </source>
</reference>
<dbReference type="InterPro" id="IPR000300">
    <property type="entry name" value="IPPc"/>
</dbReference>
<dbReference type="PANTHER" id="PTHR11200:SF240">
    <property type="entry name" value="INOSITOL POLYPHOSPHATE 5-PHOSPHATASE C9G1.10C-RELATED"/>
    <property type="match status" value="1"/>
</dbReference>
<feature type="compositionally biased region" description="Basic and acidic residues" evidence="1">
    <location>
        <begin position="289"/>
        <end position="298"/>
    </location>
</feature>
<feature type="compositionally biased region" description="Low complexity" evidence="1">
    <location>
        <begin position="264"/>
        <end position="273"/>
    </location>
</feature>
<dbReference type="SUPFAM" id="SSF50998">
    <property type="entry name" value="Quinoprotein alcohol dehydrogenase-like"/>
    <property type="match status" value="1"/>
</dbReference>
<dbReference type="GeneID" id="83185182"/>
<feature type="region of interest" description="Disordered" evidence="1">
    <location>
        <begin position="1"/>
        <end position="477"/>
    </location>
</feature>
<dbReference type="EMBL" id="JAPQKR010000016">
    <property type="protein sequence ID" value="KAJ5191840.1"/>
    <property type="molecule type" value="Genomic_DNA"/>
</dbReference>
<feature type="compositionally biased region" description="Basic and acidic residues" evidence="1">
    <location>
        <begin position="436"/>
        <end position="445"/>
    </location>
</feature>
<dbReference type="InterPro" id="IPR011047">
    <property type="entry name" value="Quinoprotein_ADH-like_sf"/>
</dbReference>
<dbReference type="Proteomes" id="UP001150904">
    <property type="component" value="Unassembled WGS sequence"/>
</dbReference>
<dbReference type="GO" id="GO:0004439">
    <property type="term" value="F:phosphatidylinositol-4,5-bisphosphate 5-phosphatase activity"/>
    <property type="evidence" value="ECO:0007669"/>
    <property type="project" value="TreeGrafter"/>
</dbReference>
<feature type="compositionally biased region" description="Polar residues" evidence="1">
    <location>
        <begin position="412"/>
        <end position="435"/>
    </location>
</feature>
<dbReference type="FunFam" id="3.60.10.10:FF:000036">
    <property type="entry name" value="Inositol polyphosphate phosphatase, putative"/>
    <property type="match status" value="1"/>
</dbReference>
<organism evidence="3 4">
    <name type="scientific">Penicillium cinerascens</name>
    <dbReference type="NCBI Taxonomy" id="70096"/>
    <lineage>
        <taxon>Eukaryota</taxon>
        <taxon>Fungi</taxon>
        <taxon>Dikarya</taxon>
        <taxon>Ascomycota</taxon>
        <taxon>Pezizomycotina</taxon>
        <taxon>Eurotiomycetes</taxon>
        <taxon>Eurotiomycetidae</taxon>
        <taxon>Eurotiales</taxon>
        <taxon>Aspergillaceae</taxon>
        <taxon>Penicillium</taxon>
    </lineage>
</organism>
<dbReference type="InterPro" id="IPR015943">
    <property type="entry name" value="WD40/YVTN_repeat-like_dom_sf"/>
</dbReference>
<feature type="compositionally biased region" description="Basic and acidic residues" evidence="1">
    <location>
        <begin position="81"/>
        <end position="90"/>
    </location>
</feature>
<dbReference type="SMART" id="SM00128">
    <property type="entry name" value="IPPc"/>
    <property type="match status" value="1"/>
</dbReference>
<keyword evidence="4" id="KW-1185">Reference proteome</keyword>
<feature type="compositionally biased region" description="Polar residues" evidence="1">
    <location>
        <begin position="113"/>
        <end position="131"/>
    </location>
</feature>
<proteinExistence type="predicted"/>
<evidence type="ECO:0000256" key="1">
    <source>
        <dbReference type="SAM" id="MobiDB-lite"/>
    </source>
</evidence>
<reference evidence="3" key="1">
    <citation type="submission" date="2022-12" db="EMBL/GenBank/DDBJ databases">
        <authorList>
            <person name="Petersen C."/>
        </authorList>
    </citation>
    <scope>NUCLEOTIDE SEQUENCE</scope>
    <source>
        <strain evidence="3">IBT 15544</strain>
    </source>
</reference>
<dbReference type="Gene3D" id="3.60.10.10">
    <property type="entry name" value="Endonuclease/exonuclease/phosphatase"/>
    <property type="match status" value="1"/>
</dbReference>
<dbReference type="SMART" id="SM00320">
    <property type="entry name" value="WD40"/>
    <property type="match status" value="3"/>
</dbReference>
<evidence type="ECO:0000259" key="2">
    <source>
        <dbReference type="SMART" id="SM00128"/>
    </source>
</evidence>
<feature type="compositionally biased region" description="Polar residues" evidence="1">
    <location>
        <begin position="36"/>
        <end position="51"/>
    </location>
</feature>
<dbReference type="Gene3D" id="2.130.10.10">
    <property type="entry name" value="YVTN repeat-like/Quinoprotein amine dehydrogenase"/>
    <property type="match status" value="1"/>
</dbReference>
<gene>
    <name evidence="3" type="ORF">N7498_010825</name>
</gene>
<sequence length="1195" mass="133586">MEGNGMDQENTDETPIRRPVSSLLSHFENLAHRKSQSTVANGSNDTSNRFLTTPEPGDDHRSSSRASLDLPRSHSPWNTTADERQGRRNEQVNSEQLRARGSPGVRYGRPISMNFNQSSPQLTPTLTVHSPQSPPRGLERELHTAQQDNSRMTRPSLQRTRESVSAGPAASRSVVPQLGSSVPTGDTSARLSPNAPGLNGSRSQSERKLKSASLPPPVNRADKPKVPAKPAMFSHPDSSSLAPRPDPASSEGHVSPFSTPPSSPEKTPTKPVSIGKIRPSPARPTTEPPSRRSFDERSPAPSAYSKQDAREFGFSRTRPVREPSRASKPLMVQIPPASPAPQETSTAPPLSAQRLRASDSLYDRPGLPPRPAVAPAQRSEFLPARESPQRVASPAQMTPVARSIPSFPPISETPSQREIQRQQSLPRESQLSSAYQERRIARTDTEAEELPADELPVSRTDYPDASKANRRPPLLKSGPREILTRYDTRLLDVCGKYVCTTGYLTRVWDLTTGEQVLSISHGETVKSLSLAFKPGKGLEDEGKRLWVGTSAGELHEIDIASQSIVASRSYPSRREVIQILRHKKEMWTIDDEGRLLVWVPDETGVPNLQYSYHCPHERVARGQFSMVVDDKLWLAAGKDVYIYRPNTRDDTSFKVFKRPIGLQHSGDVTCGTYTTQDGGRVYLGHADGKVTVYSSTDYSCLAVVNVSVYKINCLGFVGDYLWAGYKTGMIYVYDTRTNPWTVKKDWRAHDSPVCDFVLDTSSVWTINRLQVTSLGTDNCIRFWDGMLEDDWLDARMQNRDVEFCKFREIRTAVITWNAGASTPGSVRTSDFIRDAVQPENPPDIVVFGFQELVDLENKKITAKSLLLGSKKKENGEKEHMSRQYRVWADHLTRTLHECMPLDESYVLLHTANMVGLFTCVFVKHKERHNIKSINASEIKRGMGGLHGNKGALVFRFVLDDSSMCFVNCHLAAGQTQTAHRNNDIAAILEAEAFPAENSLTARTDQYASGGDGSMIMDHEICILNGDLNYRIDSIPRNVIIDAIRQNNLNKLLDRDQLLASRRKNPGFRLRSFTEAPITFAPTYKYDVGTDQYDSSDKKRSPAWCDRILYRGAGRVKQLEYRRHEVRASDHRPVSATFKVRVKTVLPQERATVWEACQQEFQEEKRRLASEASIEYLITVLGTDPRQARSLILKCQ</sequence>
<dbReference type="InterPro" id="IPR036691">
    <property type="entry name" value="Endo/exonu/phosph_ase_sf"/>
</dbReference>
<accession>A0A9W9J7M1</accession>
<comment type="caution">
    <text evidence="3">The sequence shown here is derived from an EMBL/GenBank/DDBJ whole genome shotgun (WGS) entry which is preliminary data.</text>
</comment>
<feature type="domain" description="Inositol polyphosphate-related phosphatase" evidence="2">
    <location>
        <begin position="807"/>
        <end position="1145"/>
    </location>
</feature>
<name>A0A9W9J7M1_9EURO</name>
<dbReference type="AlphaFoldDB" id="A0A9W9J7M1"/>
<dbReference type="RefSeq" id="XP_058304780.1">
    <property type="nucleotide sequence ID" value="XM_058457881.1"/>
</dbReference>
<dbReference type="Pfam" id="PF22669">
    <property type="entry name" value="Exo_endo_phos2"/>
    <property type="match status" value="1"/>
</dbReference>
<dbReference type="GO" id="GO:0046856">
    <property type="term" value="P:phosphatidylinositol dephosphorylation"/>
    <property type="evidence" value="ECO:0007669"/>
    <property type="project" value="InterPro"/>
</dbReference>
<protein>
    <recommendedName>
        <fullName evidence="2">Inositol polyphosphate-related phosphatase domain-containing protein</fullName>
    </recommendedName>
</protein>
<feature type="compositionally biased region" description="Basic and acidic residues" evidence="1">
    <location>
        <begin position="307"/>
        <end position="325"/>
    </location>
</feature>
<evidence type="ECO:0000313" key="3">
    <source>
        <dbReference type="EMBL" id="KAJ5191840.1"/>
    </source>
</evidence>